<comment type="caution">
    <text evidence="10">The sequence shown here is derived from an EMBL/GenBank/DDBJ whole genome shotgun (WGS) entry which is preliminary data.</text>
</comment>
<dbReference type="SUPFAM" id="SSF51055">
    <property type="entry name" value="Carbohydrate binding domain"/>
    <property type="match status" value="2"/>
</dbReference>
<keyword evidence="7 8" id="KW-0326">Glycosidase</keyword>
<dbReference type="Proteomes" id="UP000659124">
    <property type="component" value="Unassembled WGS sequence"/>
</dbReference>
<dbReference type="Gene3D" id="2.60.40.10">
    <property type="entry name" value="Immunoglobulins"/>
    <property type="match status" value="3"/>
</dbReference>
<accession>A0ABR7TPW0</accession>
<keyword evidence="4 8" id="KW-0378">Hydrolase</keyword>
<gene>
    <name evidence="10" type="ORF">ICL07_14310</name>
</gene>
<evidence type="ECO:0000259" key="9">
    <source>
        <dbReference type="PROSITE" id="PS51910"/>
    </source>
</evidence>
<keyword evidence="5" id="KW-0624">Polysaccharide degradation</keyword>
<sequence>MAPKSTNEGAAFRCIALVCWLLLSLLPRGVAQVSPTVPATTHQHTKQVIGYITQWDAWKNVAGTVPAGGYNHLNVDYSQYTILNFSFFGVAKDGSLHSGDFRNKNIYQAGAVQDPAPLVNEDIYSSWDMYLLYGELDVLYYIPDNSYAYSLGYRNGGSGWTNVNTGKTGSFPLSVPKQGGAPGVIDLAHQKGVKVLASVGGWSMCKHYPEVAADATKRAKFVANCQQLISMGFDGIDFDWEYPNDAGMNIEHYSTADYTNFAILLEQVRAAIGPNKLMTSCFSPALKKLPGFDWARLNNVLNYFNMMTYDYNGGWSDKAGHNSPLYEYPGQEFPGFSIDSTTKGLRALGINMSKVNLGAPFYGRGVITNGNAALNAATVKRAETVQPDGPIQTSADYTNWTKDVWDGTPNYSYIQNTTGAGSGWTDNWDDVAKVPYKTKGNFFLSYDNERSVAAKAQYIKDNNLAGVIIWQVYGDMTNMTSSTVPKGKLIYCPNTTNPLVNKINQVFATGGGGTNVPPTVSITAPANNATFTAPANITIQANASDSDGQVVKVDFYNGTTLLGTDSTSPYSYAWNNVPAGNYTVKAIATDNKGAATTSSLVNLVVNTSGPGNGGDSGKVIVGYWQNWGSPTDASPYIPLRNVNPKYNVIEIAFAVSGTDQATISFVPENVTAAQFLSDVQYLQSQGKKVLLSIGGENGNLNLTTAAQKTAFVTSMKALLDQYNFDGFDLDIEGGTNLQLDNGDKDFTNPTTPKVQNLIAGVKEIIAYRKGQGKNCWLTMAPETYYVQTAYGSTYAPLVGAYLPIVYGLRNELTFIQTQYYNTGSVMGLDNGVYNQGTSDFIVSMSEMLMKGFPVAGTSQTFPALRQDQVAFGLPATPSAAGGGYTTPANVKKALDYLMKGQTYGGAYQLRNPAGYPNLRGIMTWSINWDKANNDEFANNYYDYFFGSTPGNKPPVVSITSPANNASYAAPATVNIAAAASDSDGVVTRVAFYNGSTLLGVDSVAPYTWTWSNVAAGNYSLTARATDNKGATTTSAVVNISVTSPGNKPPVVNITSPANNATFTAPATVNITAAASDSDGVVTRVAFYNGSTLLGVDSTAPYTWTWSTVAAGTYSLTAKATDNAGATTTSGVVSITVNGSTGGCNGIPEWSATTAYNGGAKVVYNGKIYTAKWWTQGDRPDQNTGGGKPWDYVSDCSGGGNPGGGGDCNGIQLWSSSKAYSGGDSAVYNSKVYRAKWWTQGDQPDATSGSQPWQFVRNCTAAAASMSATMASSQPEQLIAYPNPVTGPDLQIQVNANAGDKLLVEVLDLKGSAPVLQQIHIANAKGSQPLRVDVSKVPNGTWIIRVTSQQSRKIWRSKIVKL</sequence>
<evidence type="ECO:0000256" key="4">
    <source>
        <dbReference type="ARBA" id="ARBA00022801"/>
    </source>
</evidence>
<dbReference type="SUPFAM" id="SSF51445">
    <property type="entry name" value="(Trans)glycosidases"/>
    <property type="match status" value="2"/>
</dbReference>
<evidence type="ECO:0000256" key="1">
    <source>
        <dbReference type="ARBA" id="ARBA00000822"/>
    </source>
</evidence>
<evidence type="ECO:0000256" key="7">
    <source>
        <dbReference type="ARBA" id="ARBA00023295"/>
    </source>
</evidence>
<comment type="similarity">
    <text evidence="2">Belongs to the glycosyl hydrolase 18 family. Chitinase class II subfamily.</text>
</comment>
<name>A0ABR7TPW0_9BACT</name>
<dbReference type="InterPro" id="IPR026444">
    <property type="entry name" value="Secre_tail"/>
</dbReference>
<feature type="domain" description="GH18" evidence="9">
    <location>
        <begin position="618"/>
        <end position="947"/>
    </location>
</feature>
<feature type="domain" description="GH18" evidence="9">
    <location>
        <begin position="46"/>
        <end position="510"/>
    </location>
</feature>
<dbReference type="InterPro" id="IPR029070">
    <property type="entry name" value="Chitinase_insertion_sf"/>
</dbReference>
<reference evidence="10 11" key="1">
    <citation type="submission" date="2020-09" db="EMBL/GenBank/DDBJ databases">
        <title>Genome sequences of type strains of Chitinophaga qingshengii and Chitinophaga varians.</title>
        <authorList>
            <person name="Kittiwongwattana C."/>
        </authorList>
    </citation>
    <scope>NUCLEOTIDE SEQUENCE [LARGE SCALE GENOMIC DNA]</scope>
    <source>
        <strain evidence="10 11">JCM 30026</strain>
    </source>
</reference>
<dbReference type="Pfam" id="PF18962">
    <property type="entry name" value="Por_Secre_tail"/>
    <property type="match status" value="1"/>
</dbReference>
<evidence type="ECO:0000256" key="2">
    <source>
        <dbReference type="ARBA" id="ARBA00009121"/>
    </source>
</evidence>
<dbReference type="Gene3D" id="3.20.20.80">
    <property type="entry name" value="Glycosidases"/>
    <property type="match status" value="2"/>
</dbReference>
<protein>
    <recommendedName>
        <fullName evidence="3">chitinase</fullName>
        <ecNumber evidence="3">3.2.1.14</ecNumber>
    </recommendedName>
</protein>
<dbReference type="SMART" id="SM00089">
    <property type="entry name" value="PKD"/>
    <property type="match status" value="3"/>
</dbReference>
<dbReference type="InterPro" id="IPR017853">
    <property type="entry name" value="GH"/>
</dbReference>
<dbReference type="InterPro" id="IPR003610">
    <property type="entry name" value="CBM5/12"/>
</dbReference>
<dbReference type="InterPro" id="IPR011583">
    <property type="entry name" value="Chitinase_II/V-like_cat"/>
</dbReference>
<dbReference type="InterPro" id="IPR013783">
    <property type="entry name" value="Ig-like_fold"/>
</dbReference>
<dbReference type="Pfam" id="PF00704">
    <property type="entry name" value="Glyco_hydro_18"/>
    <property type="match status" value="2"/>
</dbReference>
<keyword evidence="11" id="KW-1185">Reference proteome</keyword>
<dbReference type="CDD" id="cd02871">
    <property type="entry name" value="GH18_chitinase_D-like"/>
    <property type="match status" value="1"/>
</dbReference>
<evidence type="ECO:0000256" key="8">
    <source>
        <dbReference type="RuleBase" id="RU000489"/>
    </source>
</evidence>
<dbReference type="EMBL" id="JACVFC010000001">
    <property type="protein sequence ID" value="MBC9931556.1"/>
    <property type="molecule type" value="Genomic_DNA"/>
</dbReference>
<dbReference type="PROSITE" id="PS01095">
    <property type="entry name" value="GH18_1"/>
    <property type="match status" value="2"/>
</dbReference>
<dbReference type="InterPro" id="IPR001579">
    <property type="entry name" value="Glyco_hydro_18_chit_AS"/>
</dbReference>
<dbReference type="CDD" id="cd12215">
    <property type="entry name" value="ChiC_BD"/>
    <property type="match status" value="2"/>
</dbReference>
<dbReference type="NCBIfam" id="TIGR04183">
    <property type="entry name" value="Por_Secre_tail"/>
    <property type="match status" value="1"/>
</dbReference>
<dbReference type="EC" id="3.2.1.14" evidence="3"/>
<evidence type="ECO:0000256" key="3">
    <source>
        <dbReference type="ARBA" id="ARBA00012729"/>
    </source>
</evidence>
<keyword evidence="6" id="KW-0119">Carbohydrate metabolism</keyword>
<dbReference type="Pfam" id="PF17957">
    <property type="entry name" value="Big_7"/>
    <property type="match status" value="3"/>
</dbReference>
<dbReference type="InterPro" id="IPR001223">
    <property type="entry name" value="Glyco_hydro18_cat"/>
</dbReference>
<proteinExistence type="inferred from homology"/>
<dbReference type="RefSeq" id="WP_188088571.1">
    <property type="nucleotide sequence ID" value="NZ_JACVFC010000001.1"/>
</dbReference>
<evidence type="ECO:0000256" key="5">
    <source>
        <dbReference type="ARBA" id="ARBA00023024"/>
    </source>
</evidence>
<organism evidence="10 11">
    <name type="scientific">Chitinophaga qingshengii</name>
    <dbReference type="NCBI Taxonomy" id="1569794"/>
    <lineage>
        <taxon>Bacteria</taxon>
        <taxon>Pseudomonadati</taxon>
        <taxon>Bacteroidota</taxon>
        <taxon>Chitinophagia</taxon>
        <taxon>Chitinophagales</taxon>
        <taxon>Chitinophagaceae</taxon>
        <taxon>Chitinophaga</taxon>
    </lineage>
</organism>
<dbReference type="PANTHER" id="PTHR11177:SF317">
    <property type="entry name" value="CHITINASE 12-RELATED"/>
    <property type="match status" value="1"/>
</dbReference>
<keyword evidence="5" id="KW-0146">Chitin degradation</keyword>
<dbReference type="InterPro" id="IPR050314">
    <property type="entry name" value="Glycosyl_Hydrlase_18"/>
</dbReference>
<dbReference type="SMART" id="SM00636">
    <property type="entry name" value="Glyco_18"/>
    <property type="match status" value="1"/>
</dbReference>
<evidence type="ECO:0000256" key="6">
    <source>
        <dbReference type="ARBA" id="ARBA00023277"/>
    </source>
</evidence>
<evidence type="ECO:0000313" key="11">
    <source>
        <dbReference type="Proteomes" id="UP000659124"/>
    </source>
</evidence>
<dbReference type="InterPro" id="IPR036573">
    <property type="entry name" value="CBM_sf_5/12"/>
</dbReference>
<dbReference type="PANTHER" id="PTHR11177">
    <property type="entry name" value="CHITINASE"/>
    <property type="match status" value="1"/>
</dbReference>
<dbReference type="SMART" id="SM00495">
    <property type="entry name" value="ChtBD3"/>
    <property type="match status" value="2"/>
</dbReference>
<dbReference type="Pfam" id="PF02839">
    <property type="entry name" value="CBM_5_12"/>
    <property type="match status" value="2"/>
</dbReference>
<comment type="catalytic activity">
    <reaction evidence="1">
        <text>Random endo-hydrolysis of N-acetyl-beta-D-glucosaminide (1-&gt;4)-beta-linkages in chitin and chitodextrins.</text>
        <dbReference type="EC" id="3.2.1.14"/>
    </reaction>
</comment>
<dbReference type="Gene3D" id="2.10.10.20">
    <property type="entry name" value="Carbohydrate-binding module superfamily 5/12"/>
    <property type="match status" value="2"/>
</dbReference>
<evidence type="ECO:0000313" key="10">
    <source>
        <dbReference type="EMBL" id="MBC9931556.1"/>
    </source>
</evidence>
<dbReference type="PROSITE" id="PS51910">
    <property type="entry name" value="GH18_2"/>
    <property type="match status" value="2"/>
</dbReference>
<dbReference type="InterPro" id="IPR022409">
    <property type="entry name" value="PKD/Chitinase_dom"/>
</dbReference>
<dbReference type="Gene3D" id="3.10.50.10">
    <property type="match status" value="1"/>
</dbReference>